<dbReference type="EMBL" id="VSRR010000097">
    <property type="protein sequence ID" value="MPC10006.1"/>
    <property type="molecule type" value="Genomic_DNA"/>
</dbReference>
<comment type="caution">
    <text evidence="1">The sequence shown here is derived from an EMBL/GenBank/DDBJ whole genome shotgun (WGS) entry which is preliminary data.</text>
</comment>
<organism evidence="1 2">
    <name type="scientific">Portunus trituberculatus</name>
    <name type="common">Swimming crab</name>
    <name type="synonym">Neptunus trituberculatus</name>
    <dbReference type="NCBI Taxonomy" id="210409"/>
    <lineage>
        <taxon>Eukaryota</taxon>
        <taxon>Metazoa</taxon>
        <taxon>Ecdysozoa</taxon>
        <taxon>Arthropoda</taxon>
        <taxon>Crustacea</taxon>
        <taxon>Multicrustacea</taxon>
        <taxon>Malacostraca</taxon>
        <taxon>Eumalacostraca</taxon>
        <taxon>Eucarida</taxon>
        <taxon>Decapoda</taxon>
        <taxon>Pleocyemata</taxon>
        <taxon>Brachyura</taxon>
        <taxon>Eubrachyura</taxon>
        <taxon>Portunoidea</taxon>
        <taxon>Portunidae</taxon>
        <taxon>Portuninae</taxon>
        <taxon>Portunus</taxon>
    </lineage>
</organism>
<dbReference type="AlphaFoldDB" id="A0A5B7CNR6"/>
<name>A0A5B7CNR6_PORTR</name>
<reference evidence="1 2" key="1">
    <citation type="submission" date="2019-05" db="EMBL/GenBank/DDBJ databases">
        <title>Another draft genome of Portunus trituberculatus and its Hox gene families provides insights of decapod evolution.</title>
        <authorList>
            <person name="Jeong J.-H."/>
            <person name="Song I."/>
            <person name="Kim S."/>
            <person name="Choi T."/>
            <person name="Kim D."/>
            <person name="Ryu S."/>
            <person name="Kim W."/>
        </authorList>
    </citation>
    <scope>NUCLEOTIDE SEQUENCE [LARGE SCALE GENOMIC DNA]</scope>
    <source>
        <tissue evidence="1">Muscle</tissue>
    </source>
</reference>
<evidence type="ECO:0000313" key="2">
    <source>
        <dbReference type="Proteomes" id="UP000324222"/>
    </source>
</evidence>
<accession>A0A5B7CNR6</accession>
<sequence>MLDMRSHLCVQVALLGQDEPQLSFLVYPSRRARRPSPEWLPEGGGVCCEQEARSLGSGVRESFTGVSLLLLLTQAPQ</sequence>
<keyword evidence="2" id="KW-1185">Reference proteome</keyword>
<gene>
    <name evidence="1" type="ORF">E2C01_002631</name>
</gene>
<dbReference type="Proteomes" id="UP000324222">
    <property type="component" value="Unassembled WGS sequence"/>
</dbReference>
<proteinExistence type="predicted"/>
<evidence type="ECO:0000313" key="1">
    <source>
        <dbReference type="EMBL" id="MPC10006.1"/>
    </source>
</evidence>
<protein>
    <submittedName>
        <fullName evidence="1">Uncharacterized protein</fullName>
    </submittedName>
</protein>